<keyword evidence="1" id="KW-0812">Transmembrane</keyword>
<sequence>MNSVTQTPNRRQQDQLMEDVNCLSRASPVFHVEGNVRNICFEDLSSSCVFPHVALAQTVNTSVSTRPQLRRHLRRSANADCLRLRVPLLPFIFAFACEGCFVNIVEMLALNVFSRAQNVLSRNERRCRRKPSASFDS</sequence>
<dbReference type="EMBL" id="JAYMGO010000017">
    <property type="protein sequence ID" value="KAL1257345.1"/>
    <property type="molecule type" value="Genomic_DNA"/>
</dbReference>
<keyword evidence="1" id="KW-0472">Membrane</keyword>
<organism evidence="2 3">
    <name type="scientific">Cirrhinus molitorella</name>
    <name type="common">mud carp</name>
    <dbReference type="NCBI Taxonomy" id="172907"/>
    <lineage>
        <taxon>Eukaryota</taxon>
        <taxon>Metazoa</taxon>
        <taxon>Chordata</taxon>
        <taxon>Craniata</taxon>
        <taxon>Vertebrata</taxon>
        <taxon>Euteleostomi</taxon>
        <taxon>Actinopterygii</taxon>
        <taxon>Neopterygii</taxon>
        <taxon>Teleostei</taxon>
        <taxon>Ostariophysi</taxon>
        <taxon>Cypriniformes</taxon>
        <taxon>Cyprinidae</taxon>
        <taxon>Labeoninae</taxon>
        <taxon>Labeonini</taxon>
        <taxon>Cirrhinus</taxon>
    </lineage>
</organism>
<evidence type="ECO:0000313" key="2">
    <source>
        <dbReference type="EMBL" id="KAL1257345.1"/>
    </source>
</evidence>
<protein>
    <submittedName>
        <fullName evidence="2">Uncharacterized protein</fullName>
    </submittedName>
</protein>
<keyword evidence="3" id="KW-1185">Reference proteome</keyword>
<accession>A0ABR3LWT8</accession>
<proteinExistence type="predicted"/>
<evidence type="ECO:0000313" key="3">
    <source>
        <dbReference type="Proteomes" id="UP001558613"/>
    </source>
</evidence>
<dbReference type="Proteomes" id="UP001558613">
    <property type="component" value="Unassembled WGS sequence"/>
</dbReference>
<comment type="caution">
    <text evidence="2">The sequence shown here is derived from an EMBL/GenBank/DDBJ whole genome shotgun (WGS) entry which is preliminary data.</text>
</comment>
<feature type="transmembrane region" description="Helical" evidence="1">
    <location>
        <begin position="91"/>
        <end position="113"/>
    </location>
</feature>
<keyword evidence="1" id="KW-1133">Transmembrane helix</keyword>
<gene>
    <name evidence="2" type="ORF">QQF64_010589</name>
</gene>
<reference evidence="2 3" key="1">
    <citation type="submission" date="2023-09" db="EMBL/GenBank/DDBJ databases">
        <authorList>
            <person name="Wang M."/>
        </authorList>
    </citation>
    <scope>NUCLEOTIDE SEQUENCE [LARGE SCALE GENOMIC DNA]</scope>
    <source>
        <strain evidence="2">GT-2023</strain>
        <tissue evidence="2">Liver</tissue>
    </source>
</reference>
<evidence type="ECO:0000256" key="1">
    <source>
        <dbReference type="SAM" id="Phobius"/>
    </source>
</evidence>
<name>A0ABR3LWT8_9TELE</name>